<dbReference type="Proteomes" id="UP000193884">
    <property type="component" value="Unassembled WGS sequence"/>
</dbReference>
<dbReference type="InterPro" id="IPR036291">
    <property type="entry name" value="NAD(P)-bd_dom_sf"/>
</dbReference>
<sequence length="257" mass="26491">MKLSGKVAAITGAARGIGKACAKRFLDDGVKVVISDVDAEGLAATAAELARPDALRTVLGNVAKRADVDQLVATAAKEFGRLDIMVNNAGVARNRDLLEISEEEFDEIIGINLKGAFFGVQAAAKQMIAQGGGGVIINMSSVNALLAIPALATYAMSKGGMKQLTSVAAVALAPHNIRVVAVGPGTILTDMVASSIYTSEDARKTVMSRTPAGRGGEPSEVASVVAFLASDDASYITGQTIYPDGGRLILNYTVPVK</sequence>
<reference evidence="3 4" key="1">
    <citation type="submission" date="2017-03" db="EMBL/GenBank/DDBJ databases">
        <title>Whole genome sequences of fourteen strains of Bradyrhizobium canariense and one strain of Bradyrhizobium japonicum isolated from Lupinus (Papilionoideae: Genisteae) species in Algeria.</title>
        <authorList>
            <person name="Crovadore J."/>
            <person name="Chekireb D."/>
            <person name="Brachmann A."/>
            <person name="Chablais R."/>
            <person name="Cochard B."/>
            <person name="Lefort F."/>
        </authorList>
    </citation>
    <scope>NUCLEOTIDE SEQUENCE [LARGE SCALE GENOMIC DNA]</scope>
    <source>
        <strain evidence="3 4">UBMAN05</strain>
    </source>
</reference>
<proteinExistence type="inferred from homology"/>
<dbReference type="PANTHER" id="PTHR24321">
    <property type="entry name" value="DEHYDROGENASES, SHORT CHAIN"/>
    <property type="match status" value="1"/>
</dbReference>
<dbReference type="PRINTS" id="PR00080">
    <property type="entry name" value="SDRFAMILY"/>
</dbReference>
<comment type="caution">
    <text evidence="3">The sequence shown here is derived from an EMBL/GenBank/DDBJ whole genome shotgun (WGS) entry which is preliminary data.</text>
</comment>
<keyword evidence="4" id="KW-1185">Reference proteome</keyword>
<dbReference type="RefSeq" id="WP_085385312.1">
    <property type="nucleotide sequence ID" value="NZ_NAFJ01000158.1"/>
</dbReference>
<gene>
    <name evidence="3" type="ORF">BST63_29565</name>
</gene>
<dbReference type="PRINTS" id="PR00081">
    <property type="entry name" value="GDHRDH"/>
</dbReference>
<dbReference type="EMBL" id="NAFK01000174">
    <property type="protein sequence ID" value="OSJ23075.1"/>
    <property type="molecule type" value="Genomic_DNA"/>
</dbReference>
<dbReference type="PROSITE" id="PS00061">
    <property type="entry name" value="ADH_SHORT"/>
    <property type="match status" value="1"/>
</dbReference>
<organism evidence="3 4">
    <name type="scientific">Bradyrhizobium canariense</name>
    <dbReference type="NCBI Taxonomy" id="255045"/>
    <lineage>
        <taxon>Bacteria</taxon>
        <taxon>Pseudomonadati</taxon>
        <taxon>Pseudomonadota</taxon>
        <taxon>Alphaproteobacteria</taxon>
        <taxon>Hyphomicrobiales</taxon>
        <taxon>Nitrobacteraceae</taxon>
        <taxon>Bradyrhizobium</taxon>
    </lineage>
</organism>
<evidence type="ECO:0000256" key="2">
    <source>
        <dbReference type="ARBA" id="ARBA00023002"/>
    </source>
</evidence>
<evidence type="ECO:0000313" key="4">
    <source>
        <dbReference type="Proteomes" id="UP000193884"/>
    </source>
</evidence>
<dbReference type="Pfam" id="PF13561">
    <property type="entry name" value="adh_short_C2"/>
    <property type="match status" value="1"/>
</dbReference>
<protein>
    <submittedName>
        <fullName evidence="3">Dehydrogenase</fullName>
    </submittedName>
</protein>
<name>A0ABX3WVR1_9BRAD</name>
<dbReference type="PANTHER" id="PTHR24321:SF8">
    <property type="entry name" value="ESTRADIOL 17-BETA-DEHYDROGENASE 8-RELATED"/>
    <property type="match status" value="1"/>
</dbReference>
<accession>A0ABX3WVR1</accession>
<comment type="similarity">
    <text evidence="1">Belongs to the short-chain dehydrogenases/reductases (SDR) family.</text>
</comment>
<evidence type="ECO:0000256" key="1">
    <source>
        <dbReference type="ARBA" id="ARBA00006484"/>
    </source>
</evidence>
<dbReference type="Gene3D" id="3.40.50.720">
    <property type="entry name" value="NAD(P)-binding Rossmann-like Domain"/>
    <property type="match status" value="1"/>
</dbReference>
<keyword evidence="2" id="KW-0560">Oxidoreductase</keyword>
<dbReference type="SUPFAM" id="SSF51735">
    <property type="entry name" value="NAD(P)-binding Rossmann-fold domains"/>
    <property type="match status" value="1"/>
</dbReference>
<dbReference type="InterPro" id="IPR002347">
    <property type="entry name" value="SDR_fam"/>
</dbReference>
<evidence type="ECO:0000313" key="3">
    <source>
        <dbReference type="EMBL" id="OSJ23075.1"/>
    </source>
</evidence>
<dbReference type="NCBIfam" id="NF005559">
    <property type="entry name" value="PRK07231.1"/>
    <property type="match status" value="1"/>
</dbReference>
<dbReference type="CDD" id="cd05233">
    <property type="entry name" value="SDR_c"/>
    <property type="match status" value="1"/>
</dbReference>
<dbReference type="InterPro" id="IPR020904">
    <property type="entry name" value="Sc_DH/Rdtase_CS"/>
</dbReference>